<dbReference type="AlphaFoldDB" id="A0A976SIG3"/>
<dbReference type="EMBL" id="CP056069">
    <property type="protein sequence ID" value="UVC49474.1"/>
    <property type="molecule type" value="Genomic_DNA"/>
</dbReference>
<dbReference type="Proteomes" id="UP000244811">
    <property type="component" value="Chromosome 1"/>
</dbReference>
<organism evidence="4 5">
    <name type="scientific">Theileria orientalis</name>
    <dbReference type="NCBI Taxonomy" id="68886"/>
    <lineage>
        <taxon>Eukaryota</taxon>
        <taxon>Sar</taxon>
        <taxon>Alveolata</taxon>
        <taxon>Apicomplexa</taxon>
        <taxon>Aconoidasida</taxon>
        <taxon>Piroplasmida</taxon>
        <taxon>Theileriidae</taxon>
        <taxon>Theileria</taxon>
    </lineage>
</organism>
<evidence type="ECO:0000256" key="2">
    <source>
        <dbReference type="SAM" id="MobiDB-lite"/>
    </source>
</evidence>
<name>A0A976SIG3_THEOR</name>
<proteinExistence type="predicted"/>
<dbReference type="Pfam" id="PF01585">
    <property type="entry name" value="G-patch"/>
    <property type="match status" value="1"/>
</dbReference>
<feature type="region of interest" description="Disordered" evidence="2">
    <location>
        <begin position="23"/>
        <end position="50"/>
    </location>
</feature>
<feature type="coiled-coil region" evidence="1">
    <location>
        <begin position="187"/>
        <end position="242"/>
    </location>
</feature>
<accession>A0A976SIG3</accession>
<evidence type="ECO:0000313" key="4">
    <source>
        <dbReference type="EMBL" id="UVC49474.1"/>
    </source>
</evidence>
<sequence length="708" mass="83659">MANNRRKNTSSLGFVSGGTLNLSNVDSSITDYDETPDNKDNLEGSDMELNSDDDFISNIINYDDYIVVDEEEDDYEGNEEYNMEIMNKQTQFKKSGSRYNRYESREKEEGEMGLNEDNIQKMYGKGLNMLKKMGYKGGGLGRDGKGLVKPLLFTTNKTNNLTYKIEKSETYEPTVSGEIVGKEVDWLTQLQNSYNELVDKNEMIKKNKRELETNNVKLGTELKQLNEQIKKKMKQLETIKLIKPTIVYNYKEYILLLDETNLKRIVTDTTTSSSGISKNMSNKIDEIVKKLLVLLNSLNQLKLNNKLYKTAIKLTFKKVFIPEYYNNLVNYGKFFELLPTINKYYNNNYNRGYDEEDKGYMNKVYNYYIINELIKYYRDEWNIMNIDEGINIYQQISKYLSEYYSNENNYEDETYINSEFNDGYNRKYVGREDVKENRLLMNNRKDNNGLNRLLMAVLNKLNNYMENSKLENLYNSHIITFAWLQYLNDRQIEVLVNKYMEELFKKEESLVPNYELEYQHKNGIGSSSSGKVKIYESIQNNWGRLMEDKEVFGEKVYNKLYAQLNSMNYSYYDENREKLKELLNNVVEWNVILGNDNMVKLMSSTLMYKFGKSIREKVVQLSEMYTDIKEYRSSDYENEEGYDELDKVDGKKKKLVKLMEDIEESYLYFKSILPDYINKNRDVQVNHYKVILKSMESFMNLIETSKSK</sequence>
<keyword evidence="1" id="KW-0175">Coiled coil</keyword>
<dbReference type="InterPro" id="IPR000467">
    <property type="entry name" value="G_patch_dom"/>
</dbReference>
<dbReference type="PROSITE" id="PS50174">
    <property type="entry name" value="G_PATCH"/>
    <property type="match status" value="1"/>
</dbReference>
<evidence type="ECO:0000259" key="3">
    <source>
        <dbReference type="PROSITE" id="PS50174"/>
    </source>
</evidence>
<protein>
    <recommendedName>
        <fullName evidence="3">G-patch domain-containing protein</fullName>
    </recommendedName>
</protein>
<dbReference type="GO" id="GO:0003676">
    <property type="term" value="F:nucleic acid binding"/>
    <property type="evidence" value="ECO:0007669"/>
    <property type="project" value="InterPro"/>
</dbReference>
<evidence type="ECO:0000256" key="1">
    <source>
        <dbReference type="SAM" id="Coils"/>
    </source>
</evidence>
<evidence type="ECO:0000313" key="5">
    <source>
        <dbReference type="Proteomes" id="UP000244811"/>
    </source>
</evidence>
<gene>
    <name evidence="4" type="ORF">MACK_003310</name>
</gene>
<feature type="domain" description="G-patch" evidence="3">
    <location>
        <begin position="122"/>
        <end position="151"/>
    </location>
</feature>
<reference evidence="4" key="1">
    <citation type="submission" date="2022-07" db="EMBL/GenBank/DDBJ databases">
        <title>Evaluation of T. orientalis genome assembly methods using nanopore sequencing and analysis of variation between genomes.</title>
        <authorList>
            <person name="Yam J."/>
            <person name="Micallef M.L."/>
            <person name="Liu M."/>
            <person name="Djordjevic S.P."/>
            <person name="Bogema D.R."/>
            <person name="Jenkins C."/>
        </authorList>
    </citation>
    <scope>NUCLEOTIDE SEQUENCE</scope>
    <source>
        <strain evidence="4">Goon Nure</strain>
    </source>
</reference>